<feature type="signal peptide" evidence="1">
    <location>
        <begin position="1"/>
        <end position="20"/>
    </location>
</feature>
<dbReference type="InterPro" id="IPR029058">
    <property type="entry name" value="AB_hydrolase_fold"/>
</dbReference>
<dbReference type="EMBL" id="CP134146">
    <property type="protein sequence ID" value="WNC68430.1"/>
    <property type="molecule type" value="Genomic_DNA"/>
</dbReference>
<evidence type="ECO:0000259" key="2">
    <source>
        <dbReference type="Pfam" id="PF12146"/>
    </source>
</evidence>
<dbReference type="GO" id="GO:0016787">
    <property type="term" value="F:hydrolase activity"/>
    <property type="evidence" value="ECO:0007669"/>
    <property type="project" value="UniProtKB-KW"/>
</dbReference>
<dbReference type="InterPro" id="IPR022742">
    <property type="entry name" value="Hydrolase_4"/>
</dbReference>
<sequence length="352" mass="40213">MRIFLILIYTALLGSMPAMSSPFRFTQEHELIAQQSVIEAFWQSGEFASFKSYDQLDIHYALFFSPTNTQCIVVSLGRSESYLKYKELIFDLANNGYNVAIIDHRGQGLSERELTDKSKGYVGDFNDYVVDMHQWLENIVKPKCNHDLFMLAHSMGGTIATRYVQQFPQTFNALVLSSPMIAIDGGHIPDWLSKAVIKTSHFINALFTEQSAYFFGYGPYKEKVFAGNDLMQSEIRFQLFKQTYEQNPQLQLGGVTFSWLNSAIETEKLIFENLADMQTPILLLQSEHDTVVSNVKQLHFCQQLNALHPQSCPNGQPVVIKSALHELLFEKDEIRNEALNQALTWFNQHGQN</sequence>
<reference evidence="4" key="1">
    <citation type="submission" date="2023-09" db="EMBL/GenBank/DDBJ databases">
        <authorList>
            <person name="Li S."/>
            <person name="Li X."/>
            <person name="Zhang C."/>
            <person name="Zhao Z."/>
        </authorList>
    </citation>
    <scope>NUCLEOTIDE SEQUENCE [LARGE SCALE GENOMIC DNA]</scope>
    <source>
        <strain evidence="4">SQ345</strain>
    </source>
</reference>
<feature type="chain" id="PRO_5045937766" evidence="1">
    <location>
        <begin position="21"/>
        <end position="352"/>
    </location>
</feature>
<feature type="domain" description="Serine aminopeptidase S33" evidence="2">
    <location>
        <begin position="70"/>
        <end position="332"/>
    </location>
</feature>
<proteinExistence type="predicted"/>
<dbReference type="Gene3D" id="3.40.50.1820">
    <property type="entry name" value="alpha/beta hydrolase"/>
    <property type="match status" value="1"/>
</dbReference>
<keyword evidence="4" id="KW-1185">Reference proteome</keyword>
<accession>A0ABY9TI96</accession>
<dbReference type="Pfam" id="PF12146">
    <property type="entry name" value="Hydrolase_4"/>
    <property type="match status" value="1"/>
</dbReference>
<keyword evidence="1" id="KW-0732">Signal</keyword>
<organism evidence="3 4">
    <name type="scientific">Thalassotalea nanhaiensis</name>
    <dbReference type="NCBI Taxonomy" id="3065648"/>
    <lineage>
        <taxon>Bacteria</taxon>
        <taxon>Pseudomonadati</taxon>
        <taxon>Pseudomonadota</taxon>
        <taxon>Gammaproteobacteria</taxon>
        <taxon>Alteromonadales</taxon>
        <taxon>Colwelliaceae</taxon>
        <taxon>Thalassotalea</taxon>
    </lineage>
</organism>
<evidence type="ECO:0000313" key="3">
    <source>
        <dbReference type="EMBL" id="WNC68430.1"/>
    </source>
</evidence>
<gene>
    <name evidence="3" type="ORF">RI845_18165</name>
</gene>
<keyword evidence="3" id="KW-0378">Hydrolase</keyword>
<evidence type="ECO:0000256" key="1">
    <source>
        <dbReference type="SAM" id="SignalP"/>
    </source>
</evidence>
<dbReference type="PANTHER" id="PTHR11614">
    <property type="entry name" value="PHOSPHOLIPASE-RELATED"/>
    <property type="match status" value="1"/>
</dbReference>
<protein>
    <submittedName>
        <fullName evidence="3">Alpha/beta fold hydrolase</fullName>
    </submittedName>
</protein>
<dbReference type="RefSeq" id="WP_348387586.1">
    <property type="nucleotide sequence ID" value="NZ_CP134146.1"/>
</dbReference>
<dbReference type="InterPro" id="IPR051044">
    <property type="entry name" value="MAG_DAG_Lipase"/>
</dbReference>
<name>A0ABY9TI96_9GAMM</name>
<evidence type="ECO:0000313" key="4">
    <source>
        <dbReference type="Proteomes" id="UP001248581"/>
    </source>
</evidence>
<dbReference type="SUPFAM" id="SSF53474">
    <property type="entry name" value="alpha/beta-Hydrolases"/>
    <property type="match status" value="1"/>
</dbReference>
<dbReference type="Proteomes" id="UP001248581">
    <property type="component" value="Chromosome"/>
</dbReference>